<keyword evidence="1" id="KW-0472">Membrane</keyword>
<evidence type="ECO:0000256" key="1">
    <source>
        <dbReference type="SAM" id="Phobius"/>
    </source>
</evidence>
<accession>A0A6C0H324</accession>
<protein>
    <submittedName>
        <fullName evidence="2">Uncharacterized protein</fullName>
    </submittedName>
</protein>
<dbReference type="EMBL" id="MN739853">
    <property type="protein sequence ID" value="QHT74646.1"/>
    <property type="molecule type" value="Genomic_DNA"/>
</dbReference>
<organism evidence="2">
    <name type="scientific">viral metagenome</name>
    <dbReference type="NCBI Taxonomy" id="1070528"/>
    <lineage>
        <taxon>unclassified sequences</taxon>
        <taxon>metagenomes</taxon>
        <taxon>organismal metagenomes</taxon>
    </lineage>
</organism>
<evidence type="ECO:0000313" key="2">
    <source>
        <dbReference type="EMBL" id="QHT74646.1"/>
    </source>
</evidence>
<reference evidence="2" key="1">
    <citation type="journal article" date="2020" name="Nature">
        <title>Giant virus diversity and host interactions through global metagenomics.</title>
        <authorList>
            <person name="Schulz F."/>
            <person name="Roux S."/>
            <person name="Paez-Espino D."/>
            <person name="Jungbluth S."/>
            <person name="Walsh D.A."/>
            <person name="Denef V.J."/>
            <person name="McMahon K.D."/>
            <person name="Konstantinidis K.T."/>
            <person name="Eloe-Fadrosh E.A."/>
            <person name="Kyrpides N.C."/>
            <person name="Woyke T."/>
        </authorList>
    </citation>
    <scope>NUCLEOTIDE SEQUENCE</scope>
    <source>
        <strain evidence="2">GVMAG-M-3300023179-59</strain>
    </source>
</reference>
<sequence length="96" mass="10991">MNPVHTIDLSFFFISNADGGDSFSHQNLSVPSNVSTFSLYHLNGMSSNVVAYSNAMTSVDLSVLFYCILFLLYLYCYRYTILFQFCFNFVPVKIHM</sequence>
<feature type="transmembrane region" description="Helical" evidence="1">
    <location>
        <begin position="63"/>
        <end position="90"/>
    </location>
</feature>
<proteinExistence type="predicted"/>
<keyword evidence="1" id="KW-1133">Transmembrane helix</keyword>
<keyword evidence="1" id="KW-0812">Transmembrane</keyword>
<dbReference type="AlphaFoldDB" id="A0A6C0H324"/>
<name>A0A6C0H324_9ZZZZ</name>